<dbReference type="EMBL" id="JARHUD010000001">
    <property type="protein sequence ID" value="MDF2094868.1"/>
    <property type="molecule type" value="Genomic_DNA"/>
</dbReference>
<comment type="similarity">
    <text evidence="6">Belongs to the NAD kinase family.</text>
</comment>
<dbReference type="Gene3D" id="2.60.200.30">
    <property type="entry name" value="Probable inorganic polyphosphate/atp-NAD kinase, domain 2"/>
    <property type="match status" value="1"/>
</dbReference>
<dbReference type="RefSeq" id="WP_275819735.1">
    <property type="nucleotide sequence ID" value="NZ_JARHUD010000001.1"/>
</dbReference>
<evidence type="ECO:0000256" key="2">
    <source>
        <dbReference type="ARBA" id="ARBA00022777"/>
    </source>
</evidence>
<feature type="binding site" evidence="6">
    <location>
        <begin position="55"/>
        <end position="56"/>
    </location>
    <ligand>
        <name>NAD(+)</name>
        <dbReference type="ChEBI" id="CHEBI:57540"/>
    </ligand>
</feature>
<reference evidence="7 8" key="1">
    <citation type="submission" date="2023-03" db="EMBL/GenBank/DDBJ databases">
        <title>Fodinicurvata sp. CAU 1616 isolated from sea sendiment.</title>
        <authorList>
            <person name="Kim W."/>
        </authorList>
    </citation>
    <scope>NUCLEOTIDE SEQUENCE [LARGE SCALE GENOMIC DNA]</scope>
    <source>
        <strain evidence="7 8">CAU 1616</strain>
    </source>
</reference>
<keyword evidence="6" id="KW-0963">Cytoplasm</keyword>
<keyword evidence="6" id="KW-0067">ATP-binding</keyword>
<dbReference type="InterPro" id="IPR017437">
    <property type="entry name" value="ATP-NAD_kinase_PpnK-typ_C"/>
</dbReference>
<evidence type="ECO:0000256" key="1">
    <source>
        <dbReference type="ARBA" id="ARBA00022679"/>
    </source>
</evidence>
<sequence>MSDKTGASGTASLRPKIAFVAASTPEANQARDDLLARYASCDVDEAEVIVALGGDGFMLETLHQTVGRSVPIYGMNRGTVGFLMNEFESDGLIDRLAQAQEVRLHPLRMVARTREGGHSEALALNEVALFRESRQAAKIRIRIDSVIRLEELVCDGVLVATPAGSTAYNLSAHGPILPLGTPLLALTPISAFRPRRWRGALLPQGAKVTFEVLEHLKRPVSATADFTEVRDVVEVTVREDRETSLRLLFDPEHNLEERILKEQFIP</sequence>
<keyword evidence="1 6" id="KW-0808">Transferase</keyword>
<gene>
    <name evidence="6" type="primary">nadK</name>
    <name evidence="7" type="ORF">P2G67_02625</name>
</gene>
<evidence type="ECO:0000256" key="5">
    <source>
        <dbReference type="ARBA" id="ARBA00047925"/>
    </source>
</evidence>
<dbReference type="SUPFAM" id="SSF111331">
    <property type="entry name" value="NAD kinase/diacylglycerol kinase-like"/>
    <property type="match status" value="1"/>
</dbReference>
<keyword evidence="3 6" id="KW-0521">NADP</keyword>
<feature type="binding site" evidence="6">
    <location>
        <begin position="166"/>
        <end position="171"/>
    </location>
    <ligand>
        <name>NAD(+)</name>
        <dbReference type="ChEBI" id="CHEBI:57540"/>
    </ligand>
</feature>
<comment type="subcellular location">
    <subcellularLocation>
        <location evidence="6">Cytoplasm</location>
    </subcellularLocation>
</comment>
<feature type="binding site" evidence="6">
    <location>
        <position position="155"/>
    </location>
    <ligand>
        <name>NAD(+)</name>
        <dbReference type="ChEBI" id="CHEBI:57540"/>
    </ligand>
</feature>
<comment type="caution">
    <text evidence="7">The sequence shown here is derived from an EMBL/GenBank/DDBJ whole genome shotgun (WGS) entry which is preliminary data.</text>
</comment>
<evidence type="ECO:0000256" key="6">
    <source>
        <dbReference type="HAMAP-Rule" id="MF_00361"/>
    </source>
</evidence>
<feature type="active site" description="Proton acceptor" evidence="6">
    <location>
        <position position="55"/>
    </location>
</feature>
<dbReference type="PANTHER" id="PTHR20275:SF0">
    <property type="entry name" value="NAD KINASE"/>
    <property type="match status" value="1"/>
</dbReference>
<protein>
    <recommendedName>
        <fullName evidence="6">NAD kinase</fullName>
        <ecNumber evidence="6">2.7.1.23</ecNumber>
    </recommendedName>
    <alternativeName>
        <fullName evidence="6">ATP-dependent NAD kinase</fullName>
    </alternativeName>
</protein>
<accession>A0ABT5YIY6</accession>
<dbReference type="InterPro" id="IPR002504">
    <property type="entry name" value="NADK"/>
</dbReference>
<comment type="function">
    <text evidence="6">Involved in the regulation of the intracellular balance of NAD and NADP, and is a key enzyme in the biosynthesis of NADP. Catalyzes specifically the phosphorylation on 2'-hydroxyl of the adenosine moiety of NAD to yield NADP.</text>
</comment>
<proteinExistence type="inferred from homology"/>
<feature type="binding site" evidence="6">
    <location>
        <position position="163"/>
    </location>
    <ligand>
        <name>NAD(+)</name>
        <dbReference type="ChEBI" id="CHEBI:57540"/>
    </ligand>
</feature>
<evidence type="ECO:0000256" key="4">
    <source>
        <dbReference type="ARBA" id="ARBA00023027"/>
    </source>
</evidence>
<dbReference type="NCBIfam" id="NF003406">
    <property type="entry name" value="PRK04761.1"/>
    <property type="match status" value="1"/>
</dbReference>
<dbReference type="GO" id="GO:0003951">
    <property type="term" value="F:NAD+ kinase activity"/>
    <property type="evidence" value="ECO:0007669"/>
    <property type="project" value="UniProtKB-EC"/>
</dbReference>
<comment type="caution">
    <text evidence="6">Lacks conserved residue(s) required for the propagation of feature annotation.</text>
</comment>
<keyword evidence="6" id="KW-0547">Nucleotide-binding</keyword>
<dbReference type="InterPro" id="IPR016064">
    <property type="entry name" value="NAD/diacylglycerol_kinase_sf"/>
</dbReference>
<keyword evidence="4 6" id="KW-0520">NAD</keyword>
<dbReference type="EC" id="2.7.1.23" evidence="6"/>
<comment type="catalytic activity">
    <reaction evidence="5 6">
        <text>NAD(+) + ATP = ADP + NADP(+) + H(+)</text>
        <dbReference type="Rhea" id="RHEA:18629"/>
        <dbReference type="ChEBI" id="CHEBI:15378"/>
        <dbReference type="ChEBI" id="CHEBI:30616"/>
        <dbReference type="ChEBI" id="CHEBI:57540"/>
        <dbReference type="ChEBI" id="CHEBI:58349"/>
        <dbReference type="ChEBI" id="CHEBI:456216"/>
        <dbReference type="EC" id="2.7.1.23"/>
    </reaction>
</comment>
<keyword evidence="2 6" id="KW-0418">Kinase</keyword>
<dbReference type="PANTHER" id="PTHR20275">
    <property type="entry name" value="NAD KINASE"/>
    <property type="match status" value="1"/>
</dbReference>
<evidence type="ECO:0000313" key="7">
    <source>
        <dbReference type="EMBL" id="MDF2094868.1"/>
    </source>
</evidence>
<name>A0ABT5YIY6_9PROT</name>
<dbReference type="Pfam" id="PF20143">
    <property type="entry name" value="NAD_kinase_C"/>
    <property type="match status" value="1"/>
</dbReference>
<feature type="binding site" evidence="6">
    <location>
        <begin position="125"/>
        <end position="126"/>
    </location>
    <ligand>
        <name>NAD(+)</name>
        <dbReference type="ChEBI" id="CHEBI:57540"/>
    </ligand>
</feature>
<keyword evidence="8" id="KW-1185">Reference proteome</keyword>
<dbReference type="Gene3D" id="3.40.50.10330">
    <property type="entry name" value="Probable inorganic polyphosphate/atp-NAD kinase, domain 1"/>
    <property type="match status" value="1"/>
</dbReference>
<comment type="cofactor">
    <cofactor evidence="6">
        <name>a divalent metal cation</name>
        <dbReference type="ChEBI" id="CHEBI:60240"/>
    </cofactor>
</comment>
<dbReference type="Pfam" id="PF01513">
    <property type="entry name" value="NAD_kinase"/>
    <property type="match status" value="1"/>
</dbReference>
<dbReference type="HAMAP" id="MF_00361">
    <property type="entry name" value="NAD_kinase"/>
    <property type="match status" value="1"/>
</dbReference>
<evidence type="ECO:0000313" key="8">
    <source>
        <dbReference type="Proteomes" id="UP001215503"/>
    </source>
</evidence>
<evidence type="ECO:0000256" key="3">
    <source>
        <dbReference type="ARBA" id="ARBA00022857"/>
    </source>
</evidence>
<dbReference type="Proteomes" id="UP001215503">
    <property type="component" value="Unassembled WGS sequence"/>
</dbReference>
<dbReference type="InterPro" id="IPR017438">
    <property type="entry name" value="ATP-NAD_kinase_N"/>
</dbReference>
<organism evidence="7 8">
    <name type="scientific">Aquibaculum arenosum</name>
    <dbReference type="NCBI Taxonomy" id="3032591"/>
    <lineage>
        <taxon>Bacteria</taxon>
        <taxon>Pseudomonadati</taxon>
        <taxon>Pseudomonadota</taxon>
        <taxon>Alphaproteobacteria</taxon>
        <taxon>Rhodospirillales</taxon>
        <taxon>Rhodovibrionaceae</taxon>
        <taxon>Aquibaculum</taxon>
    </lineage>
</organism>